<keyword evidence="2" id="KW-1185">Reference proteome</keyword>
<name>A0ACB8Q3Y9_9AGAM</name>
<proteinExistence type="predicted"/>
<reference evidence="1" key="2">
    <citation type="journal article" date="2022" name="New Phytol.">
        <title>Evolutionary transition to the ectomycorrhizal habit in the genomes of a hyperdiverse lineage of mushroom-forming fungi.</title>
        <authorList>
            <person name="Looney B."/>
            <person name="Miyauchi S."/>
            <person name="Morin E."/>
            <person name="Drula E."/>
            <person name="Courty P.E."/>
            <person name="Kohler A."/>
            <person name="Kuo A."/>
            <person name="LaButti K."/>
            <person name="Pangilinan J."/>
            <person name="Lipzen A."/>
            <person name="Riley R."/>
            <person name="Andreopoulos W."/>
            <person name="He G."/>
            <person name="Johnson J."/>
            <person name="Nolan M."/>
            <person name="Tritt A."/>
            <person name="Barry K.W."/>
            <person name="Grigoriev I.V."/>
            <person name="Nagy L.G."/>
            <person name="Hibbett D."/>
            <person name="Henrissat B."/>
            <person name="Matheny P.B."/>
            <person name="Labbe J."/>
            <person name="Martin F.M."/>
        </authorList>
    </citation>
    <scope>NUCLEOTIDE SEQUENCE</scope>
    <source>
        <strain evidence="1">EC-137</strain>
    </source>
</reference>
<feature type="non-terminal residue" evidence="1">
    <location>
        <position position="93"/>
    </location>
</feature>
<organism evidence="1 2">
    <name type="scientific">Vararia minispora EC-137</name>
    <dbReference type="NCBI Taxonomy" id="1314806"/>
    <lineage>
        <taxon>Eukaryota</taxon>
        <taxon>Fungi</taxon>
        <taxon>Dikarya</taxon>
        <taxon>Basidiomycota</taxon>
        <taxon>Agaricomycotina</taxon>
        <taxon>Agaricomycetes</taxon>
        <taxon>Russulales</taxon>
        <taxon>Lachnocladiaceae</taxon>
        <taxon>Vararia</taxon>
    </lineage>
</organism>
<dbReference type="EMBL" id="MU274814">
    <property type="protein sequence ID" value="KAI0026325.1"/>
    <property type="molecule type" value="Genomic_DNA"/>
</dbReference>
<sequence length="93" mass="10155">VHGEHIKATLSDTIHAPDATDHLISIPRLTDAGHNVRFVKTTAEIVSPTGRIIAIADKVGHLYEVRVVASQDSAYVSNTVATSSTKRSWNDWH</sequence>
<comment type="caution">
    <text evidence="1">The sequence shown here is derived from an EMBL/GenBank/DDBJ whole genome shotgun (WGS) entry which is preliminary data.</text>
</comment>
<evidence type="ECO:0000313" key="1">
    <source>
        <dbReference type="EMBL" id="KAI0026325.1"/>
    </source>
</evidence>
<evidence type="ECO:0000313" key="2">
    <source>
        <dbReference type="Proteomes" id="UP000814128"/>
    </source>
</evidence>
<protein>
    <submittedName>
        <fullName evidence="1">Uncharacterized protein</fullName>
    </submittedName>
</protein>
<feature type="non-terminal residue" evidence="1">
    <location>
        <position position="1"/>
    </location>
</feature>
<dbReference type="Proteomes" id="UP000814128">
    <property type="component" value="Unassembled WGS sequence"/>
</dbReference>
<accession>A0ACB8Q3Y9</accession>
<reference evidence="1" key="1">
    <citation type="submission" date="2021-02" db="EMBL/GenBank/DDBJ databases">
        <authorList>
            <consortium name="DOE Joint Genome Institute"/>
            <person name="Ahrendt S."/>
            <person name="Looney B.P."/>
            <person name="Miyauchi S."/>
            <person name="Morin E."/>
            <person name="Drula E."/>
            <person name="Courty P.E."/>
            <person name="Chicoki N."/>
            <person name="Fauchery L."/>
            <person name="Kohler A."/>
            <person name="Kuo A."/>
            <person name="Labutti K."/>
            <person name="Pangilinan J."/>
            <person name="Lipzen A."/>
            <person name="Riley R."/>
            <person name="Andreopoulos W."/>
            <person name="He G."/>
            <person name="Johnson J."/>
            <person name="Barry K.W."/>
            <person name="Grigoriev I.V."/>
            <person name="Nagy L."/>
            <person name="Hibbett D."/>
            <person name="Henrissat B."/>
            <person name="Matheny P.B."/>
            <person name="Labbe J."/>
            <person name="Martin F."/>
        </authorList>
    </citation>
    <scope>NUCLEOTIDE SEQUENCE</scope>
    <source>
        <strain evidence="1">EC-137</strain>
    </source>
</reference>
<gene>
    <name evidence="1" type="ORF">K488DRAFT_25783</name>
</gene>